<dbReference type="PROSITE" id="PS50888">
    <property type="entry name" value="BHLH"/>
    <property type="match status" value="1"/>
</dbReference>
<dbReference type="InterPro" id="IPR011598">
    <property type="entry name" value="bHLH_dom"/>
</dbReference>
<evidence type="ECO:0000313" key="9">
    <source>
        <dbReference type="Proteomes" id="UP000235145"/>
    </source>
</evidence>
<comment type="caution">
    <text evidence="8">The sequence shown here is derived from an EMBL/GenBank/DDBJ whole genome shotgun (WGS) entry which is preliminary data.</text>
</comment>
<evidence type="ECO:0000256" key="5">
    <source>
        <dbReference type="ARBA" id="ARBA00023242"/>
    </source>
</evidence>
<keyword evidence="4" id="KW-0804">Transcription</keyword>
<keyword evidence="3" id="KW-0238">DNA-binding</keyword>
<feature type="region of interest" description="Disordered" evidence="6">
    <location>
        <begin position="169"/>
        <end position="234"/>
    </location>
</feature>
<evidence type="ECO:0000259" key="7">
    <source>
        <dbReference type="PROSITE" id="PS50888"/>
    </source>
</evidence>
<proteinExistence type="predicted"/>
<dbReference type="SUPFAM" id="SSF47459">
    <property type="entry name" value="HLH, helix-loop-helix DNA-binding domain"/>
    <property type="match status" value="1"/>
</dbReference>
<dbReference type="GO" id="GO:0000981">
    <property type="term" value="F:DNA-binding transcription factor activity, RNA polymerase II-specific"/>
    <property type="evidence" value="ECO:0000318"/>
    <property type="project" value="GO_Central"/>
</dbReference>
<evidence type="ECO:0000256" key="3">
    <source>
        <dbReference type="ARBA" id="ARBA00023125"/>
    </source>
</evidence>
<reference evidence="8 9" key="1">
    <citation type="journal article" date="2017" name="Nat. Commun.">
        <title>Genome assembly with in vitro proximity ligation data and whole-genome triplication in lettuce.</title>
        <authorList>
            <person name="Reyes-Chin-Wo S."/>
            <person name="Wang Z."/>
            <person name="Yang X."/>
            <person name="Kozik A."/>
            <person name="Arikit S."/>
            <person name="Song C."/>
            <person name="Xia L."/>
            <person name="Froenicke L."/>
            <person name="Lavelle D.O."/>
            <person name="Truco M.J."/>
            <person name="Xia R."/>
            <person name="Zhu S."/>
            <person name="Xu C."/>
            <person name="Xu H."/>
            <person name="Xu X."/>
            <person name="Cox K."/>
            <person name="Korf I."/>
            <person name="Meyers B.C."/>
            <person name="Michelmore R.W."/>
        </authorList>
    </citation>
    <scope>NUCLEOTIDE SEQUENCE [LARGE SCALE GENOMIC DNA]</scope>
    <source>
        <strain evidence="9">cv. Salinas</strain>
        <tissue evidence="8">Seedlings</tissue>
    </source>
</reference>
<feature type="compositionally biased region" description="Polar residues" evidence="6">
    <location>
        <begin position="177"/>
        <end position="233"/>
    </location>
</feature>
<evidence type="ECO:0000256" key="4">
    <source>
        <dbReference type="ARBA" id="ARBA00023163"/>
    </source>
</evidence>
<dbReference type="Proteomes" id="UP000235145">
    <property type="component" value="Unassembled WGS sequence"/>
</dbReference>
<keyword evidence="5" id="KW-0539">Nucleus</keyword>
<dbReference type="InterPro" id="IPR045239">
    <property type="entry name" value="bHLH95_bHLH"/>
</dbReference>
<dbReference type="PANTHER" id="PTHR16223">
    <property type="entry name" value="TRANSCRIPTION FACTOR BHLH83-RELATED"/>
    <property type="match status" value="1"/>
</dbReference>
<dbReference type="CDD" id="cd11393">
    <property type="entry name" value="bHLH_AtbHLH_like"/>
    <property type="match status" value="1"/>
</dbReference>
<evidence type="ECO:0000313" key="8">
    <source>
        <dbReference type="EMBL" id="KAJ0208608.1"/>
    </source>
</evidence>
<feature type="region of interest" description="Disordered" evidence="6">
    <location>
        <begin position="119"/>
        <end position="140"/>
    </location>
</feature>
<name>A0A9R1VNZ7_LACSA</name>
<gene>
    <name evidence="8" type="ORF">LSAT_V11C400197380</name>
</gene>
<accession>A0A9R1VNZ7</accession>
<keyword evidence="2" id="KW-0805">Transcription regulation</keyword>
<keyword evidence="9" id="KW-1185">Reference proteome</keyword>
<dbReference type="EMBL" id="NBSK02000004">
    <property type="protein sequence ID" value="KAJ0208608.1"/>
    <property type="molecule type" value="Genomic_DNA"/>
</dbReference>
<feature type="domain" description="BHLH" evidence="7">
    <location>
        <begin position="225"/>
        <end position="274"/>
    </location>
</feature>
<dbReference type="GO" id="GO:0046983">
    <property type="term" value="F:protein dimerization activity"/>
    <property type="evidence" value="ECO:0007669"/>
    <property type="project" value="InterPro"/>
</dbReference>
<dbReference type="GO" id="GO:0006357">
    <property type="term" value="P:regulation of transcription by RNA polymerase II"/>
    <property type="evidence" value="ECO:0000318"/>
    <property type="project" value="GO_Central"/>
</dbReference>
<dbReference type="AlphaFoldDB" id="A0A9R1VNZ7"/>
<evidence type="ECO:0000256" key="6">
    <source>
        <dbReference type="SAM" id="MobiDB-lite"/>
    </source>
</evidence>
<comment type="subcellular location">
    <subcellularLocation>
        <location evidence="1">Nucleus</location>
    </subcellularLocation>
</comment>
<dbReference type="InterPro" id="IPR036638">
    <property type="entry name" value="HLH_DNA-bd_sf"/>
</dbReference>
<dbReference type="GO" id="GO:0005634">
    <property type="term" value="C:nucleus"/>
    <property type="evidence" value="ECO:0000318"/>
    <property type="project" value="GO_Central"/>
</dbReference>
<dbReference type="GO" id="GO:0000978">
    <property type="term" value="F:RNA polymerase II cis-regulatory region sequence-specific DNA binding"/>
    <property type="evidence" value="ECO:0000318"/>
    <property type="project" value="GO_Central"/>
</dbReference>
<organism evidence="8 9">
    <name type="scientific">Lactuca sativa</name>
    <name type="common">Garden lettuce</name>
    <dbReference type="NCBI Taxonomy" id="4236"/>
    <lineage>
        <taxon>Eukaryota</taxon>
        <taxon>Viridiplantae</taxon>
        <taxon>Streptophyta</taxon>
        <taxon>Embryophyta</taxon>
        <taxon>Tracheophyta</taxon>
        <taxon>Spermatophyta</taxon>
        <taxon>Magnoliopsida</taxon>
        <taxon>eudicotyledons</taxon>
        <taxon>Gunneridae</taxon>
        <taxon>Pentapetalae</taxon>
        <taxon>asterids</taxon>
        <taxon>campanulids</taxon>
        <taxon>Asterales</taxon>
        <taxon>Asteraceae</taxon>
        <taxon>Cichorioideae</taxon>
        <taxon>Cichorieae</taxon>
        <taxon>Lactucinae</taxon>
        <taxon>Lactuca</taxon>
    </lineage>
</organism>
<evidence type="ECO:0000256" key="2">
    <source>
        <dbReference type="ARBA" id="ARBA00023015"/>
    </source>
</evidence>
<evidence type="ECO:0000256" key="1">
    <source>
        <dbReference type="ARBA" id="ARBA00004123"/>
    </source>
</evidence>
<sequence length="386" mass="42896">MMGENPNYWWSLNGRLQPPPSQQVYPTFLSTPPLPVPVAPPSSVMNPPYLFGSSLLLPAANSNTLGDHHHHHDNQDFPVSWSQLLLTGLANDQEHNLGDGHGGEVKHGFLDHQRRQLFYDNNPDHHENNNEEDLQTCSSSWSPQINPVPSVGSSSTMSLSTTTMVDFSSKIDRRNHNANQYSSQYDDTSTSGASKKPRFQSSSTQPSTMQCNDTFTSGASKRTRAQHSSTQTPLKVRKEKLGDRISALHQLVSPFGKTDTASVLFEATAHIRFLEGQIEVTFFLYFFSKFYRHHTRDERAFKSCCFLNIPQLQINMQALSSPYMNLANNVSGGTRHQHSADGKAPLKDLGSRGLCLVPTTYIDHIDTTNMTSNGAEFWTPAFGGGL</sequence>
<dbReference type="PANTHER" id="PTHR16223:SF53">
    <property type="entry name" value="TRANSCRIPTION FACTOR BHLH68-LIKE"/>
    <property type="match status" value="1"/>
</dbReference>
<protein>
    <recommendedName>
        <fullName evidence="7">BHLH domain-containing protein</fullName>
    </recommendedName>
</protein>
<dbReference type="InterPro" id="IPR045843">
    <property type="entry name" value="IND-like"/>
</dbReference>